<dbReference type="InterPro" id="IPR018062">
    <property type="entry name" value="HTH_AraC-typ_CS"/>
</dbReference>
<keyword evidence="3" id="KW-0805">Transcription regulation</keyword>
<evidence type="ECO:0000256" key="5">
    <source>
        <dbReference type="ARBA" id="ARBA00023163"/>
    </source>
</evidence>
<dbReference type="AlphaFoldDB" id="A0A852T732"/>
<proteinExistence type="inferred from homology"/>
<dbReference type="SUPFAM" id="SSF51215">
    <property type="entry name" value="Regulatory protein AraC"/>
    <property type="match status" value="1"/>
</dbReference>
<dbReference type="PROSITE" id="PS00041">
    <property type="entry name" value="HTH_ARAC_FAMILY_1"/>
    <property type="match status" value="1"/>
</dbReference>
<dbReference type="Proteomes" id="UP000548423">
    <property type="component" value="Unassembled WGS sequence"/>
</dbReference>
<organism evidence="8 9">
    <name type="scientific">Neobacillus niacini</name>
    <dbReference type="NCBI Taxonomy" id="86668"/>
    <lineage>
        <taxon>Bacteria</taxon>
        <taxon>Bacillati</taxon>
        <taxon>Bacillota</taxon>
        <taxon>Bacilli</taxon>
        <taxon>Bacillales</taxon>
        <taxon>Bacillaceae</taxon>
        <taxon>Neobacillus</taxon>
    </lineage>
</organism>
<feature type="domain" description="HTH araC/xylS-type" evidence="7">
    <location>
        <begin position="166"/>
        <end position="264"/>
    </location>
</feature>
<dbReference type="GO" id="GO:0016798">
    <property type="term" value="F:hydrolase activity, acting on glycosyl bonds"/>
    <property type="evidence" value="ECO:0007669"/>
    <property type="project" value="UniProtKB-KW"/>
</dbReference>
<evidence type="ECO:0000256" key="1">
    <source>
        <dbReference type="ARBA" id="ARBA00008875"/>
    </source>
</evidence>
<keyword evidence="6" id="KW-0326">Glycosidase</keyword>
<dbReference type="SUPFAM" id="SSF51445">
    <property type="entry name" value="(Trans)glycosidases"/>
    <property type="match status" value="1"/>
</dbReference>
<dbReference type="InterPro" id="IPR017853">
    <property type="entry name" value="GH"/>
</dbReference>
<dbReference type="GO" id="GO:0043565">
    <property type="term" value="F:sequence-specific DNA binding"/>
    <property type="evidence" value="ECO:0007669"/>
    <property type="project" value="InterPro"/>
</dbReference>
<dbReference type="Pfam" id="PF01229">
    <property type="entry name" value="Glyco_hydro_39"/>
    <property type="match status" value="1"/>
</dbReference>
<evidence type="ECO:0000313" key="9">
    <source>
        <dbReference type="Proteomes" id="UP000548423"/>
    </source>
</evidence>
<dbReference type="Gene3D" id="3.20.20.80">
    <property type="entry name" value="Glycosidases"/>
    <property type="match status" value="1"/>
</dbReference>
<dbReference type="PRINTS" id="PR00032">
    <property type="entry name" value="HTHARAC"/>
</dbReference>
<name>A0A852T732_9BACI</name>
<dbReference type="PANTHER" id="PTHR43280:SF2">
    <property type="entry name" value="HTH-TYPE TRANSCRIPTIONAL REGULATOR EXSA"/>
    <property type="match status" value="1"/>
</dbReference>
<evidence type="ECO:0000313" key="8">
    <source>
        <dbReference type="EMBL" id="NYE03294.1"/>
    </source>
</evidence>
<evidence type="ECO:0000256" key="2">
    <source>
        <dbReference type="ARBA" id="ARBA00022801"/>
    </source>
</evidence>
<dbReference type="SUPFAM" id="SSF51011">
    <property type="entry name" value="Glycosyl hydrolase domain"/>
    <property type="match status" value="1"/>
</dbReference>
<dbReference type="PROSITE" id="PS01124">
    <property type="entry name" value="HTH_ARAC_FAMILY_2"/>
    <property type="match status" value="1"/>
</dbReference>
<sequence>MNNPLSDFQLSFQHIDLLVPRVNKGLQFILVIDGELKIETSYRFYHMEEKDLLVINRNQLYQIQGSEDNRVMIVTISDAFMDQHYEDYRNMRFECYSREIDLGREEMILSIRKLLANVMISFYRQDESYRIEVKSYICQMLLILIRGFKEEGSVLENMETEDLRLSQIIDYIEKNYDQMITLEGVAKEFFLSTGYLSRYFKKKMGMGFSRFLMNIRLTHSMKDLLYTTDSISQIAMNNGFPNTKSFSTFFKEVYGMTPHLYRENHYVQKEDSVQSYSKEDASSFINSPEIVAKLTDMILGDQKTFSHTETRYEKLPLNLSKPVKKKLNGPSYILEIGEIINLLKEDVRSQVLDVKRDLQIGYIGVRHLFSNTAIPPEVETDEAIPTTSPYFTIDRVLEFLKQQDLSLFIRSDYMNISRNEEPYFTKLTQFIKHCLQVYGESFVKQWHVMFYEPYYTGVEAKELQRVYLKLHNVWKTMIPSIRVGVYMPFSFGKEKTSEHHAWQLANGVSIDFIGYNANQNEVIDFKETADTKFDLARDYIKEKTDKLKRYLKRNQLDKPLHLVSWNTLSGNTRYTNGTFFRGALVLKNVLDIANDVSTVALWINTLVHEEAGKDKRYQTDGVELFHYLNGKRPAYFALMFLKRLHGEIVAHGKDYVMTQNERGYQLILMNSTIINPYFSVEETFLQKLNKEVHVTISGMPKGEYQIRKHVFDKYHGALYTKWWSLNSKHGMDAEVIDYIVNSSRPSLEIFDESIEEDWSFYTYLTSNAIHFFDIRKTYS</sequence>
<dbReference type="InterPro" id="IPR009057">
    <property type="entry name" value="Homeodomain-like_sf"/>
</dbReference>
<dbReference type="Pfam" id="PF12833">
    <property type="entry name" value="HTH_18"/>
    <property type="match status" value="1"/>
</dbReference>
<dbReference type="Gene3D" id="2.60.40.1500">
    <property type="entry name" value="Glycosyl hydrolase domain, family 39"/>
    <property type="match status" value="1"/>
</dbReference>
<evidence type="ECO:0000256" key="6">
    <source>
        <dbReference type="ARBA" id="ARBA00023295"/>
    </source>
</evidence>
<evidence type="ECO:0000256" key="3">
    <source>
        <dbReference type="ARBA" id="ARBA00023015"/>
    </source>
</evidence>
<evidence type="ECO:0000256" key="4">
    <source>
        <dbReference type="ARBA" id="ARBA00023125"/>
    </source>
</evidence>
<dbReference type="InterPro" id="IPR020449">
    <property type="entry name" value="Tscrpt_reg_AraC-type_HTH"/>
</dbReference>
<dbReference type="SMART" id="SM00342">
    <property type="entry name" value="HTH_ARAC"/>
    <property type="match status" value="1"/>
</dbReference>
<keyword evidence="2" id="KW-0378">Hydrolase</keyword>
<reference evidence="9" key="2">
    <citation type="submission" date="2020-08" db="EMBL/GenBank/DDBJ databases">
        <title>The Agave Microbiome: Exploring the role of microbial communities in plant adaptations to desert environments.</title>
        <authorList>
            <person name="Partida-Martinez L.P."/>
        </authorList>
    </citation>
    <scope>NUCLEOTIDE SEQUENCE [LARGE SCALE GENOMIC DNA]</scope>
    <source>
        <strain evidence="9">AT2.8</strain>
    </source>
</reference>
<keyword evidence="5" id="KW-0804">Transcription</keyword>
<keyword evidence="4" id="KW-0238">DNA-binding</keyword>
<dbReference type="EMBL" id="JACCBX010000001">
    <property type="protein sequence ID" value="NYE03294.1"/>
    <property type="molecule type" value="Genomic_DNA"/>
</dbReference>
<dbReference type="Gene3D" id="1.10.10.60">
    <property type="entry name" value="Homeodomain-like"/>
    <property type="match status" value="2"/>
</dbReference>
<protein>
    <submittedName>
        <fullName evidence="8">Beta-xylosidase/AraC-like DNA-binding protein</fullName>
    </submittedName>
</protein>
<gene>
    <name evidence="8" type="ORF">F4694_000013</name>
</gene>
<comment type="similarity">
    <text evidence="1">Belongs to the glycosyl hydrolase 39 family.</text>
</comment>
<dbReference type="InterPro" id="IPR018060">
    <property type="entry name" value="HTH_AraC"/>
</dbReference>
<dbReference type="InterPro" id="IPR049166">
    <property type="entry name" value="GH39_cat"/>
</dbReference>
<dbReference type="SUPFAM" id="SSF46689">
    <property type="entry name" value="Homeodomain-like"/>
    <property type="match status" value="2"/>
</dbReference>
<dbReference type="InterPro" id="IPR037923">
    <property type="entry name" value="HTH-like"/>
</dbReference>
<dbReference type="GO" id="GO:0003700">
    <property type="term" value="F:DNA-binding transcription factor activity"/>
    <property type="evidence" value="ECO:0007669"/>
    <property type="project" value="InterPro"/>
</dbReference>
<accession>A0A852T732</accession>
<reference evidence="9" key="1">
    <citation type="submission" date="2020-07" db="EMBL/GenBank/DDBJ databases">
        <authorList>
            <person name="Partida-Martinez L."/>
            <person name="Huntemann M."/>
            <person name="Clum A."/>
            <person name="Wang J."/>
            <person name="Palaniappan K."/>
            <person name="Ritter S."/>
            <person name="Chen I.-M."/>
            <person name="Stamatis D."/>
            <person name="Reddy T."/>
            <person name="O'Malley R."/>
            <person name="Daum C."/>
            <person name="Shapiro N."/>
            <person name="Ivanova N."/>
            <person name="Kyrpides N."/>
            <person name="Woyke T."/>
        </authorList>
    </citation>
    <scope>NUCLEOTIDE SEQUENCE [LARGE SCALE GENOMIC DNA]</scope>
    <source>
        <strain evidence="9">AT2.8</strain>
    </source>
</reference>
<dbReference type="PANTHER" id="PTHR43280">
    <property type="entry name" value="ARAC-FAMILY TRANSCRIPTIONAL REGULATOR"/>
    <property type="match status" value="1"/>
</dbReference>
<evidence type="ECO:0000259" key="7">
    <source>
        <dbReference type="PROSITE" id="PS01124"/>
    </source>
</evidence>
<comment type="caution">
    <text evidence="8">The sequence shown here is derived from an EMBL/GenBank/DDBJ whole genome shotgun (WGS) entry which is preliminary data.</text>
</comment>